<comment type="function">
    <text evidence="4">Involved in the maturation of [NiFe] hydrogenases. Required for nickel insertion into the metal center of the hydrogenase.</text>
</comment>
<accession>A0A2D0N5N2</accession>
<feature type="binding site" evidence="4">
    <location>
        <position position="2"/>
    </location>
    <ligand>
        <name>Ni(2+)</name>
        <dbReference type="ChEBI" id="CHEBI:49786"/>
    </ligand>
</feature>
<dbReference type="PANTHER" id="PTHR34535">
    <property type="entry name" value="HYDROGENASE MATURATION FACTOR HYPA"/>
    <property type="match status" value="1"/>
</dbReference>
<dbReference type="OrthoDB" id="9800361at2"/>
<reference evidence="5 6" key="1">
    <citation type="submission" date="2017-10" db="EMBL/GenBank/DDBJ databases">
        <title>The draft genome sequence of Lewinella nigricans NBRC 102662.</title>
        <authorList>
            <person name="Wang K."/>
        </authorList>
    </citation>
    <scope>NUCLEOTIDE SEQUENCE [LARGE SCALE GENOMIC DNA]</scope>
    <source>
        <strain evidence="5 6">NBRC 102662</strain>
    </source>
</reference>
<dbReference type="Gene3D" id="3.30.2320.80">
    <property type="match status" value="1"/>
</dbReference>
<dbReference type="GO" id="GO:0051604">
    <property type="term" value="P:protein maturation"/>
    <property type="evidence" value="ECO:0007669"/>
    <property type="project" value="InterPro"/>
</dbReference>
<protein>
    <recommendedName>
        <fullName evidence="4">Hydrogenase maturation factor HypA</fullName>
    </recommendedName>
</protein>
<proteinExistence type="inferred from homology"/>
<dbReference type="PIRSF" id="PIRSF004761">
    <property type="entry name" value="Hydrgn_mat_HypA"/>
    <property type="match status" value="1"/>
</dbReference>
<feature type="binding site" evidence="4">
    <location>
        <position position="74"/>
    </location>
    <ligand>
        <name>Zn(2+)</name>
        <dbReference type="ChEBI" id="CHEBI:29105"/>
    </ligand>
</feature>
<keyword evidence="1 4" id="KW-0533">Nickel</keyword>
<evidence type="ECO:0000256" key="1">
    <source>
        <dbReference type="ARBA" id="ARBA00022596"/>
    </source>
</evidence>
<gene>
    <name evidence="4" type="primary">hypA</name>
    <name evidence="5" type="ORF">CRP01_25065</name>
</gene>
<evidence type="ECO:0000313" key="6">
    <source>
        <dbReference type="Proteomes" id="UP000223913"/>
    </source>
</evidence>
<keyword evidence="2 4" id="KW-0479">Metal-binding</keyword>
<evidence type="ECO:0000256" key="4">
    <source>
        <dbReference type="HAMAP-Rule" id="MF_00213"/>
    </source>
</evidence>
<dbReference type="InterPro" id="IPR000688">
    <property type="entry name" value="HypA/HybF"/>
</dbReference>
<sequence length="122" mass="13504">MHEISLVRSIFNTLEAEFSAEELGRLNTIELQVGLLSNVEPVLMQNAFEAVTTAENKFREVSLRVNTVPIEIHCADCGVNSTISDYKFVCASCGRPNNNVVKGMELLIHRVHFDEEAGAPLT</sequence>
<organism evidence="5 6">
    <name type="scientific">Flavilitoribacter nigricans (strain ATCC 23147 / DSM 23189 / NBRC 102662 / NCIMB 1420 / SS-2)</name>
    <name type="common">Lewinella nigricans</name>
    <dbReference type="NCBI Taxonomy" id="1122177"/>
    <lineage>
        <taxon>Bacteria</taxon>
        <taxon>Pseudomonadati</taxon>
        <taxon>Bacteroidota</taxon>
        <taxon>Saprospiria</taxon>
        <taxon>Saprospirales</taxon>
        <taxon>Lewinellaceae</taxon>
        <taxon>Flavilitoribacter</taxon>
    </lineage>
</organism>
<dbReference type="Proteomes" id="UP000223913">
    <property type="component" value="Unassembled WGS sequence"/>
</dbReference>
<dbReference type="PANTHER" id="PTHR34535:SF3">
    <property type="entry name" value="HYDROGENASE MATURATION FACTOR HYPA"/>
    <property type="match status" value="1"/>
</dbReference>
<keyword evidence="3 4" id="KW-0862">Zinc</keyword>
<dbReference type="GO" id="GO:0016151">
    <property type="term" value="F:nickel cation binding"/>
    <property type="evidence" value="ECO:0007669"/>
    <property type="project" value="UniProtKB-UniRule"/>
</dbReference>
<feature type="binding site" evidence="4">
    <location>
        <position position="90"/>
    </location>
    <ligand>
        <name>Zn(2+)</name>
        <dbReference type="ChEBI" id="CHEBI:29105"/>
    </ligand>
</feature>
<keyword evidence="6" id="KW-1185">Reference proteome</keyword>
<dbReference type="HAMAP" id="MF_00213">
    <property type="entry name" value="HypA_HybF"/>
    <property type="match status" value="1"/>
</dbReference>
<comment type="similarity">
    <text evidence="4">Belongs to the HypA/HybF family.</text>
</comment>
<dbReference type="EMBL" id="PDUD01000029">
    <property type="protein sequence ID" value="PHN03821.1"/>
    <property type="molecule type" value="Genomic_DNA"/>
</dbReference>
<dbReference type="AlphaFoldDB" id="A0A2D0N5N2"/>
<comment type="caution">
    <text evidence="5">The sequence shown here is derived from an EMBL/GenBank/DDBJ whole genome shotgun (WGS) entry which is preliminary data.</text>
</comment>
<evidence type="ECO:0000313" key="5">
    <source>
        <dbReference type="EMBL" id="PHN03821.1"/>
    </source>
</evidence>
<name>A0A2D0N5N2_FLAN2</name>
<dbReference type="GO" id="GO:0008270">
    <property type="term" value="F:zinc ion binding"/>
    <property type="evidence" value="ECO:0007669"/>
    <property type="project" value="UniProtKB-UniRule"/>
</dbReference>
<feature type="binding site" evidence="4">
    <location>
        <position position="93"/>
    </location>
    <ligand>
        <name>Zn(2+)</name>
        <dbReference type="ChEBI" id="CHEBI:29105"/>
    </ligand>
</feature>
<evidence type="ECO:0000256" key="3">
    <source>
        <dbReference type="ARBA" id="ARBA00022833"/>
    </source>
</evidence>
<dbReference type="RefSeq" id="WP_099152853.1">
    <property type="nucleotide sequence ID" value="NZ_PDUD01000029.1"/>
</dbReference>
<dbReference type="Pfam" id="PF01155">
    <property type="entry name" value="HypA"/>
    <property type="match status" value="1"/>
</dbReference>
<feature type="binding site" evidence="4">
    <location>
        <position position="77"/>
    </location>
    <ligand>
        <name>Zn(2+)</name>
        <dbReference type="ChEBI" id="CHEBI:29105"/>
    </ligand>
</feature>
<evidence type="ECO:0000256" key="2">
    <source>
        <dbReference type="ARBA" id="ARBA00022723"/>
    </source>
</evidence>